<evidence type="ECO:0000313" key="5">
    <source>
        <dbReference type="EMBL" id="QDR79456.1"/>
    </source>
</evidence>
<dbReference type="InterPro" id="IPR012827">
    <property type="entry name" value="Hemerythrin_metal-bd"/>
</dbReference>
<dbReference type="AlphaFoldDB" id="A0A517DQA6"/>
<dbReference type="CDD" id="cd12107">
    <property type="entry name" value="Hemerythrin"/>
    <property type="match status" value="1"/>
</dbReference>
<evidence type="ECO:0000256" key="3">
    <source>
        <dbReference type="ARBA" id="ARBA00023004"/>
    </source>
</evidence>
<dbReference type="OrthoDB" id="9797092at2"/>
<evidence type="ECO:0000256" key="1">
    <source>
        <dbReference type="ARBA" id="ARBA00010587"/>
    </source>
</evidence>
<evidence type="ECO:0000313" key="6">
    <source>
        <dbReference type="Proteomes" id="UP000320776"/>
    </source>
</evidence>
<keyword evidence="3" id="KW-0408">Iron</keyword>
<keyword evidence="2" id="KW-0479">Metal-binding</keyword>
<evidence type="ECO:0000256" key="2">
    <source>
        <dbReference type="ARBA" id="ARBA00022723"/>
    </source>
</evidence>
<dbReference type="PANTHER" id="PTHR37164:SF1">
    <property type="entry name" value="BACTERIOHEMERYTHRIN"/>
    <property type="match status" value="1"/>
</dbReference>
<dbReference type="KEGG" id="sted:SPTER_07310"/>
<dbReference type="GO" id="GO:0046872">
    <property type="term" value="F:metal ion binding"/>
    <property type="evidence" value="ECO:0007669"/>
    <property type="project" value="UniProtKB-KW"/>
</dbReference>
<protein>
    <submittedName>
        <fullName evidence="5">Bacteriohemerythrin</fullName>
    </submittedName>
</protein>
<dbReference type="NCBIfam" id="TIGR02481">
    <property type="entry name" value="hemeryth_dom"/>
    <property type="match status" value="1"/>
</dbReference>
<dbReference type="EMBL" id="CP036259">
    <property type="protein sequence ID" value="QDR79456.1"/>
    <property type="molecule type" value="Genomic_DNA"/>
</dbReference>
<dbReference type="Pfam" id="PF01814">
    <property type="entry name" value="Hemerythrin"/>
    <property type="match status" value="1"/>
</dbReference>
<dbReference type="Gene3D" id="1.20.120.50">
    <property type="entry name" value="Hemerythrin-like"/>
    <property type="match status" value="1"/>
</dbReference>
<comment type="similarity">
    <text evidence="1">Belongs to the hemerythrin family.</text>
</comment>
<dbReference type="InterPro" id="IPR050669">
    <property type="entry name" value="Hemerythrin"/>
</dbReference>
<evidence type="ECO:0000259" key="4">
    <source>
        <dbReference type="Pfam" id="PF01814"/>
    </source>
</evidence>
<reference evidence="5 6" key="1">
    <citation type="submission" date="2019-02" db="EMBL/GenBank/DDBJ databases">
        <title>Closed genome of Sporomusa termitida DSM 4440.</title>
        <authorList>
            <person name="Poehlein A."/>
            <person name="Daniel R."/>
        </authorList>
    </citation>
    <scope>NUCLEOTIDE SEQUENCE [LARGE SCALE GENOMIC DNA]</scope>
    <source>
        <strain evidence="5 6">DSM 4440</strain>
    </source>
</reference>
<name>A0A517DQA6_9FIRM</name>
<dbReference type="InterPro" id="IPR016131">
    <property type="entry name" value="Haemerythrin_Fe_BS"/>
</dbReference>
<dbReference type="RefSeq" id="WP_144349104.1">
    <property type="nucleotide sequence ID" value="NZ_CP036259.1"/>
</dbReference>
<dbReference type="SUPFAM" id="SSF47188">
    <property type="entry name" value="Hemerythrin-like"/>
    <property type="match status" value="1"/>
</dbReference>
<dbReference type="Proteomes" id="UP000320776">
    <property type="component" value="Chromosome"/>
</dbReference>
<feature type="domain" description="Hemerythrin-like" evidence="4">
    <location>
        <begin position="11"/>
        <end position="131"/>
    </location>
</feature>
<proteinExistence type="inferred from homology"/>
<gene>
    <name evidence="5" type="ORF">SPTER_07310</name>
</gene>
<organism evidence="5 6">
    <name type="scientific">Sporomusa termitida</name>
    <dbReference type="NCBI Taxonomy" id="2377"/>
    <lineage>
        <taxon>Bacteria</taxon>
        <taxon>Bacillati</taxon>
        <taxon>Bacillota</taxon>
        <taxon>Negativicutes</taxon>
        <taxon>Selenomonadales</taxon>
        <taxon>Sporomusaceae</taxon>
        <taxon>Sporomusa</taxon>
    </lineage>
</organism>
<dbReference type="InterPro" id="IPR035938">
    <property type="entry name" value="Hemerythrin-like_sf"/>
</dbReference>
<dbReference type="NCBIfam" id="NF033749">
    <property type="entry name" value="bact_hemeryth"/>
    <property type="match status" value="1"/>
</dbReference>
<dbReference type="PROSITE" id="PS00550">
    <property type="entry name" value="HEMERYTHRINS"/>
    <property type="match status" value="1"/>
</dbReference>
<keyword evidence="6" id="KW-1185">Reference proteome</keyword>
<dbReference type="InterPro" id="IPR012312">
    <property type="entry name" value="Hemerythrin-like"/>
</dbReference>
<sequence length="132" mass="15521">MVIWKHDYDLGIPAIDEQHKKLFEIANAIDKLLNNELITDKYDHIVAIIEELRDYTTEHFAAEEAYMLANKYPKFLSHKVLHNEFIEKMGSIDLAKIDNEQNAYLKEILKFVIEWLVDHILKEDKLISPAAR</sequence>
<dbReference type="PANTHER" id="PTHR37164">
    <property type="entry name" value="BACTERIOHEMERYTHRIN"/>
    <property type="match status" value="1"/>
</dbReference>
<accession>A0A517DQA6</accession>